<evidence type="ECO:0000256" key="1">
    <source>
        <dbReference type="SAM" id="MobiDB-lite"/>
    </source>
</evidence>
<dbReference type="Proteomes" id="UP000287972">
    <property type="component" value="Unassembled WGS sequence"/>
</dbReference>
<feature type="region of interest" description="Disordered" evidence="1">
    <location>
        <begin position="1"/>
        <end position="34"/>
    </location>
</feature>
<keyword evidence="2" id="KW-1133">Transmembrane helix</keyword>
<evidence type="ECO:0000313" key="3">
    <source>
        <dbReference type="EMBL" id="RSL56242.1"/>
    </source>
</evidence>
<dbReference type="EMBL" id="NKCL01000672">
    <property type="protein sequence ID" value="RSL56242.1"/>
    <property type="molecule type" value="Genomic_DNA"/>
</dbReference>
<sequence length="495" mass="56254">MTSKAGPSAGPQLRRHSWPQYRSPRPTTTEPAAPLISPRPRPFLGLVNSLAIITSCLLGSVLIAILLGYIAQPSPVPLPIHRPIPQLPSTLRTFIPPPTPFGHPSSYIPELEYVYEYEIQDLCHCPLRWIRERKRYSPEAGGLYDHEMWVDAPKNAPGKLYPLDDVSMDELGLVCEATLDEARALRVMSRDIMHRLEQAHTDSVEMIYSIAAHLAQLHRQLSSRNKTSSDDDLVLSKYLSELNAVGYAKWVEKVNVLHPSLPKSHQYRRKNPRAFVTEEVTILRRQLKLHSLEMLASQLSDFSDFALLLNSHVTTLVNRLKPLIINPKNKKQMCLTGWFDSLPPLLLEAGDASRLASHQAGSLRRSISQVDALRLSLGGFLRDGNKYNGGYEMPYERHIRQLSLVRNDTVLQGDHWQATWAWTELDTGDWATSRALSTWGTMIASLSQLLSRHPIRLPPIERQYKALRDAFRTAQKEMGDWVPFYPHQLTDLNRR</sequence>
<evidence type="ECO:0000256" key="2">
    <source>
        <dbReference type="SAM" id="Phobius"/>
    </source>
</evidence>
<comment type="caution">
    <text evidence="3">The sequence shown here is derived from an EMBL/GenBank/DDBJ whole genome shotgun (WGS) entry which is preliminary data.</text>
</comment>
<keyword evidence="4" id="KW-1185">Reference proteome</keyword>
<accession>A0A428PT22</accession>
<protein>
    <submittedName>
        <fullName evidence="3">Uncharacterized protein</fullName>
    </submittedName>
</protein>
<dbReference type="AlphaFoldDB" id="A0A428PT22"/>
<feature type="transmembrane region" description="Helical" evidence="2">
    <location>
        <begin position="43"/>
        <end position="71"/>
    </location>
</feature>
<reference evidence="3 4" key="1">
    <citation type="submission" date="2017-06" db="EMBL/GenBank/DDBJ databases">
        <title>Comparative genomic analysis of Ambrosia Fusariam Clade fungi.</title>
        <authorList>
            <person name="Stajich J.E."/>
            <person name="Carrillo J."/>
            <person name="Kijimoto T."/>
            <person name="Eskalen A."/>
            <person name="O'Donnell K."/>
            <person name="Kasson M."/>
        </authorList>
    </citation>
    <scope>NUCLEOTIDE SEQUENCE [LARGE SCALE GENOMIC DNA]</scope>
    <source>
        <strain evidence="3 4">NRRL62606</strain>
    </source>
</reference>
<evidence type="ECO:0000313" key="4">
    <source>
        <dbReference type="Proteomes" id="UP000287972"/>
    </source>
</evidence>
<proteinExistence type="predicted"/>
<keyword evidence="2" id="KW-0472">Membrane</keyword>
<name>A0A428PT22_9HYPO</name>
<organism evidence="3 4">
    <name type="scientific">Fusarium floridanum</name>
    <dbReference type="NCBI Taxonomy" id="1325733"/>
    <lineage>
        <taxon>Eukaryota</taxon>
        <taxon>Fungi</taxon>
        <taxon>Dikarya</taxon>
        <taxon>Ascomycota</taxon>
        <taxon>Pezizomycotina</taxon>
        <taxon>Sordariomycetes</taxon>
        <taxon>Hypocreomycetidae</taxon>
        <taxon>Hypocreales</taxon>
        <taxon>Nectriaceae</taxon>
        <taxon>Fusarium</taxon>
        <taxon>Fusarium solani species complex</taxon>
    </lineage>
</organism>
<gene>
    <name evidence="3" type="ORF">CEP51_014430</name>
</gene>
<keyword evidence="2" id="KW-0812">Transmembrane</keyword>